<evidence type="ECO:0000256" key="13">
    <source>
        <dbReference type="PROSITE-ProRule" id="PRU00175"/>
    </source>
</evidence>
<evidence type="ECO:0000256" key="2">
    <source>
        <dbReference type="ARBA" id="ARBA00004167"/>
    </source>
</evidence>
<keyword evidence="11 14" id="KW-1133">Transmembrane helix</keyword>
<keyword evidence="5" id="KW-0808">Transferase</keyword>
<dbReference type="PROSITE" id="PS50089">
    <property type="entry name" value="ZF_RING_2"/>
    <property type="match status" value="1"/>
</dbReference>
<sequence>MVMGQGHPHAPIFPPLYIVVLCFMLLLVFLTVYQCIVRGCCRPRPNLGRGYRRWAKIPGGLENSMLQLIPISRYTVEAAQHTEAICAVCLCQFKDGEDVRVLPGCRHSFHVPCIDMWLFSHANCPLCRTAITVPSGRLPP</sequence>
<comment type="pathway">
    <text evidence="3">Protein modification; protein ubiquitination.</text>
</comment>
<evidence type="ECO:0000259" key="15">
    <source>
        <dbReference type="PROSITE" id="PS50089"/>
    </source>
</evidence>
<keyword evidence="10" id="KW-0862">Zinc</keyword>
<evidence type="ECO:0000256" key="14">
    <source>
        <dbReference type="SAM" id="Phobius"/>
    </source>
</evidence>
<evidence type="ECO:0000256" key="7">
    <source>
        <dbReference type="ARBA" id="ARBA00022723"/>
    </source>
</evidence>
<keyword evidence="17" id="KW-1185">Reference proteome</keyword>
<dbReference type="EC" id="2.3.2.27" evidence="4"/>
<gene>
    <name evidence="16" type="ORF">HUJ06_029229</name>
</gene>
<dbReference type="EMBL" id="DUZY01000002">
    <property type="protein sequence ID" value="DAD27761.1"/>
    <property type="molecule type" value="Genomic_DNA"/>
</dbReference>
<feature type="transmembrane region" description="Helical" evidence="14">
    <location>
        <begin position="12"/>
        <end position="36"/>
    </location>
</feature>
<dbReference type="GO" id="GO:0016020">
    <property type="term" value="C:membrane"/>
    <property type="evidence" value="ECO:0007669"/>
    <property type="project" value="UniProtKB-SubCell"/>
</dbReference>
<name>A0A822Y868_NELNU</name>
<organism evidence="16 17">
    <name type="scientific">Nelumbo nucifera</name>
    <name type="common">Sacred lotus</name>
    <dbReference type="NCBI Taxonomy" id="4432"/>
    <lineage>
        <taxon>Eukaryota</taxon>
        <taxon>Viridiplantae</taxon>
        <taxon>Streptophyta</taxon>
        <taxon>Embryophyta</taxon>
        <taxon>Tracheophyta</taxon>
        <taxon>Spermatophyta</taxon>
        <taxon>Magnoliopsida</taxon>
        <taxon>Proteales</taxon>
        <taxon>Nelumbonaceae</taxon>
        <taxon>Nelumbo</taxon>
    </lineage>
</organism>
<keyword evidence="12 14" id="KW-0472">Membrane</keyword>
<evidence type="ECO:0000256" key="12">
    <source>
        <dbReference type="ARBA" id="ARBA00023136"/>
    </source>
</evidence>
<evidence type="ECO:0000256" key="3">
    <source>
        <dbReference type="ARBA" id="ARBA00004906"/>
    </source>
</evidence>
<keyword evidence="8 13" id="KW-0863">Zinc-finger</keyword>
<evidence type="ECO:0000256" key="6">
    <source>
        <dbReference type="ARBA" id="ARBA00022692"/>
    </source>
</evidence>
<feature type="domain" description="RING-type" evidence="15">
    <location>
        <begin position="86"/>
        <end position="128"/>
    </location>
</feature>
<dbReference type="GO" id="GO:0008270">
    <property type="term" value="F:zinc ion binding"/>
    <property type="evidence" value="ECO:0007669"/>
    <property type="project" value="UniProtKB-KW"/>
</dbReference>
<reference evidence="16 17" key="1">
    <citation type="journal article" date="2020" name="Mol. Biol. Evol.">
        <title>Distinct Expression and Methylation Patterns for Genes with Different Fates following a Single Whole-Genome Duplication in Flowering Plants.</title>
        <authorList>
            <person name="Shi T."/>
            <person name="Rahmani R.S."/>
            <person name="Gugger P.F."/>
            <person name="Wang M."/>
            <person name="Li H."/>
            <person name="Zhang Y."/>
            <person name="Li Z."/>
            <person name="Wang Q."/>
            <person name="Van de Peer Y."/>
            <person name="Marchal K."/>
            <person name="Chen J."/>
        </authorList>
    </citation>
    <scope>NUCLEOTIDE SEQUENCE [LARGE SCALE GENOMIC DNA]</scope>
    <source>
        <tissue evidence="16">Leaf</tissue>
    </source>
</reference>
<dbReference type="GO" id="GO:0061630">
    <property type="term" value="F:ubiquitin protein ligase activity"/>
    <property type="evidence" value="ECO:0007669"/>
    <property type="project" value="UniProtKB-EC"/>
</dbReference>
<dbReference type="Pfam" id="PF13639">
    <property type="entry name" value="zf-RING_2"/>
    <property type="match status" value="1"/>
</dbReference>
<evidence type="ECO:0000256" key="10">
    <source>
        <dbReference type="ARBA" id="ARBA00022833"/>
    </source>
</evidence>
<keyword evidence="6 14" id="KW-0812">Transmembrane</keyword>
<comment type="catalytic activity">
    <reaction evidence="1">
        <text>S-ubiquitinyl-[E2 ubiquitin-conjugating enzyme]-L-cysteine + [acceptor protein]-L-lysine = [E2 ubiquitin-conjugating enzyme]-L-cysteine + N(6)-ubiquitinyl-[acceptor protein]-L-lysine.</text>
        <dbReference type="EC" id="2.3.2.27"/>
    </reaction>
</comment>
<dbReference type="SUPFAM" id="SSF57850">
    <property type="entry name" value="RING/U-box"/>
    <property type="match status" value="1"/>
</dbReference>
<evidence type="ECO:0000256" key="8">
    <source>
        <dbReference type="ARBA" id="ARBA00022771"/>
    </source>
</evidence>
<protein>
    <recommendedName>
        <fullName evidence="4">RING-type E3 ubiquitin transferase</fullName>
        <ecNumber evidence="4">2.3.2.27</ecNumber>
    </recommendedName>
</protein>
<dbReference type="InterPro" id="IPR001841">
    <property type="entry name" value="Znf_RING"/>
</dbReference>
<dbReference type="Proteomes" id="UP000607653">
    <property type="component" value="Unassembled WGS sequence"/>
</dbReference>
<evidence type="ECO:0000256" key="1">
    <source>
        <dbReference type="ARBA" id="ARBA00000900"/>
    </source>
</evidence>
<keyword evidence="9" id="KW-0833">Ubl conjugation pathway</keyword>
<dbReference type="UniPathway" id="UPA00143"/>
<comment type="caution">
    <text evidence="16">The sequence shown here is derived from an EMBL/GenBank/DDBJ whole genome shotgun (WGS) entry which is preliminary data.</text>
</comment>
<evidence type="ECO:0000256" key="11">
    <source>
        <dbReference type="ARBA" id="ARBA00022989"/>
    </source>
</evidence>
<dbReference type="GO" id="GO:0016567">
    <property type="term" value="P:protein ubiquitination"/>
    <property type="evidence" value="ECO:0007669"/>
    <property type="project" value="UniProtKB-UniPathway"/>
</dbReference>
<evidence type="ECO:0000313" key="17">
    <source>
        <dbReference type="Proteomes" id="UP000607653"/>
    </source>
</evidence>
<dbReference type="InterPro" id="IPR044600">
    <property type="entry name" value="ATL1/ATL16-like"/>
</dbReference>
<proteinExistence type="predicted"/>
<evidence type="ECO:0000256" key="5">
    <source>
        <dbReference type="ARBA" id="ARBA00022679"/>
    </source>
</evidence>
<dbReference type="InterPro" id="IPR013083">
    <property type="entry name" value="Znf_RING/FYVE/PHD"/>
</dbReference>
<evidence type="ECO:0000313" key="16">
    <source>
        <dbReference type="EMBL" id="DAD27761.1"/>
    </source>
</evidence>
<evidence type="ECO:0000256" key="9">
    <source>
        <dbReference type="ARBA" id="ARBA00022786"/>
    </source>
</evidence>
<dbReference type="SMART" id="SM00184">
    <property type="entry name" value="RING"/>
    <property type="match status" value="1"/>
</dbReference>
<keyword evidence="7" id="KW-0479">Metal-binding</keyword>
<comment type="subcellular location">
    <subcellularLocation>
        <location evidence="2">Membrane</location>
        <topology evidence="2">Single-pass membrane protein</topology>
    </subcellularLocation>
</comment>
<evidence type="ECO:0000256" key="4">
    <source>
        <dbReference type="ARBA" id="ARBA00012483"/>
    </source>
</evidence>
<dbReference type="PANTHER" id="PTHR46913">
    <property type="entry name" value="RING-H2 FINGER PROTEIN ATL16"/>
    <property type="match status" value="1"/>
</dbReference>
<accession>A0A822Y868</accession>
<dbReference type="AlphaFoldDB" id="A0A822Y868"/>
<dbReference type="PANTHER" id="PTHR46913:SF1">
    <property type="entry name" value="RING-H2 FINGER PROTEIN ATL16"/>
    <property type="match status" value="1"/>
</dbReference>
<dbReference type="Gene3D" id="3.30.40.10">
    <property type="entry name" value="Zinc/RING finger domain, C3HC4 (zinc finger)"/>
    <property type="match status" value="1"/>
</dbReference>